<evidence type="ECO:0000256" key="1">
    <source>
        <dbReference type="SAM" id="Phobius"/>
    </source>
</evidence>
<proteinExistence type="predicted"/>
<keyword evidence="1" id="KW-1133">Transmembrane helix</keyword>
<name>A0A0F9IHP1_9ZZZZ</name>
<sequence>MEKGTVIEIKGKKMTMRLETNETCKHCGGCEIVGDQAILADIDNTVGAKKGDMVLIENKAQSIVIAALLIYIMPLIFLVGGYFLGLLATDYFGVDNNWAIFVGLFTLAASFFLVRIIDKRIGKNQNFKPYAIRKL</sequence>
<dbReference type="Pfam" id="PF04246">
    <property type="entry name" value="RseC_MucC"/>
    <property type="match status" value="1"/>
</dbReference>
<dbReference type="PANTHER" id="PTHR35867:SF1">
    <property type="entry name" value="PROTEIN RSEC"/>
    <property type="match status" value="1"/>
</dbReference>
<feature type="transmembrane region" description="Helical" evidence="1">
    <location>
        <begin position="98"/>
        <end position="117"/>
    </location>
</feature>
<protein>
    <submittedName>
        <fullName evidence="2">Uncharacterized protein</fullName>
    </submittedName>
</protein>
<organism evidence="2">
    <name type="scientific">marine sediment metagenome</name>
    <dbReference type="NCBI Taxonomy" id="412755"/>
    <lineage>
        <taxon>unclassified sequences</taxon>
        <taxon>metagenomes</taxon>
        <taxon>ecological metagenomes</taxon>
    </lineage>
</organism>
<dbReference type="EMBL" id="LAZR01012397">
    <property type="protein sequence ID" value="KKM27037.1"/>
    <property type="molecule type" value="Genomic_DNA"/>
</dbReference>
<dbReference type="PIRSF" id="PIRSF004923">
    <property type="entry name" value="RseC"/>
    <property type="match status" value="1"/>
</dbReference>
<dbReference type="InterPro" id="IPR007359">
    <property type="entry name" value="SigmaE_reg_RseC_MucC"/>
</dbReference>
<gene>
    <name evidence="2" type="ORF">LCGC14_1578720</name>
</gene>
<keyword evidence="1" id="KW-0472">Membrane</keyword>
<keyword evidence="1" id="KW-0812">Transmembrane</keyword>
<reference evidence="2" key="1">
    <citation type="journal article" date="2015" name="Nature">
        <title>Complex archaea that bridge the gap between prokaryotes and eukaryotes.</title>
        <authorList>
            <person name="Spang A."/>
            <person name="Saw J.H."/>
            <person name="Jorgensen S.L."/>
            <person name="Zaremba-Niedzwiedzka K."/>
            <person name="Martijn J."/>
            <person name="Lind A.E."/>
            <person name="van Eijk R."/>
            <person name="Schleper C."/>
            <person name="Guy L."/>
            <person name="Ettema T.J."/>
        </authorList>
    </citation>
    <scope>NUCLEOTIDE SEQUENCE</scope>
</reference>
<dbReference type="PANTHER" id="PTHR35867">
    <property type="entry name" value="PROTEIN RSEC"/>
    <property type="match status" value="1"/>
</dbReference>
<feature type="transmembrane region" description="Helical" evidence="1">
    <location>
        <begin position="63"/>
        <end position="86"/>
    </location>
</feature>
<accession>A0A0F9IHP1</accession>
<dbReference type="AlphaFoldDB" id="A0A0F9IHP1"/>
<dbReference type="InterPro" id="IPR026268">
    <property type="entry name" value="RseC"/>
</dbReference>
<comment type="caution">
    <text evidence="2">The sequence shown here is derived from an EMBL/GenBank/DDBJ whole genome shotgun (WGS) entry which is preliminary data.</text>
</comment>
<evidence type="ECO:0000313" key="2">
    <source>
        <dbReference type="EMBL" id="KKM27037.1"/>
    </source>
</evidence>